<dbReference type="OrthoDB" id="21094at2"/>
<evidence type="ECO:0000256" key="2">
    <source>
        <dbReference type="ARBA" id="ARBA00009784"/>
    </source>
</evidence>
<dbReference type="PANTHER" id="PTHR33508:SF1">
    <property type="entry name" value="UPF0056 MEMBRANE PROTEIN YHCE"/>
    <property type="match status" value="1"/>
</dbReference>
<evidence type="ECO:0000256" key="3">
    <source>
        <dbReference type="ARBA" id="ARBA00022475"/>
    </source>
</evidence>
<keyword evidence="3" id="KW-1003">Cell membrane</keyword>
<proteinExistence type="inferred from homology"/>
<gene>
    <name evidence="8" type="ORF">BU251_04040</name>
</gene>
<feature type="transmembrane region" description="Helical" evidence="7">
    <location>
        <begin position="106"/>
        <end position="129"/>
    </location>
</feature>
<comment type="subcellular location">
    <subcellularLocation>
        <location evidence="1 7">Cell membrane</location>
        <topology evidence="1 7">Multi-pass membrane protein</topology>
    </subcellularLocation>
</comment>
<feature type="transmembrane region" description="Helical" evidence="7">
    <location>
        <begin position="77"/>
        <end position="94"/>
    </location>
</feature>
<evidence type="ECO:0000313" key="9">
    <source>
        <dbReference type="Proteomes" id="UP000287243"/>
    </source>
</evidence>
<sequence>MLINIFKLYLVTFVPIFLAVDIIGTVPIYLGMTENLSNKQKKRLLAESILTATLLAVIFGLLGKLILRGLGITIDDFRIAGGILLFIISVYLLLPGKSREFTSQSLYEDIGICPLATPLITGPAVLVTTMMLLDAFGALITMTSLILNMLLAWLVLRFSDVLITILGKSGIKAISKISYIFLAAIGVMIVRLGIAGFIYSLK</sequence>
<evidence type="ECO:0000256" key="7">
    <source>
        <dbReference type="RuleBase" id="RU362048"/>
    </source>
</evidence>
<dbReference type="EMBL" id="CP019384">
    <property type="protein sequence ID" value="QAT16957.1"/>
    <property type="molecule type" value="Genomic_DNA"/>
</dbReference>
<evidence type="ECO:0000256" key="1">
    <source>
        <dbReference type="ARBA" id="ARBA00004651"/>
    </source>
</evidence>
<keyword evidence="6 7" id="KW-0472">Membrane</keyword>
<dbReference type="Pfam" id="PF01914">
    <property type="entry name" value="MarC"/>
    <property type="match status" value="1"/>
</dbReference>
<keyword evidence="9" id="KW-1185">Reference proteome</keyword>
<dbReference type="RefSeq" id="WP_128699599.1">
    <property type="nucleotide sequence ID" value="NZ_CP019384.1"/>
</dbReference>
<evidence type="ECO:0000256" key="4">
    <source>
        <dbReference type="ARBA" id="ARBA00022692"/>
    </source>
</evidence>
<accession>A0A410P432</accession>
<reference evidence="8 9" key="1">
    <citation type="submission" date="2017-01" db="EMBL/GenBank/DDBJ databases">
        <title>First insights into the biology of 'candidatus Vampirococcus archaeovorus'.</title>
        <authorList>
            <person name="Kizina J."/>
            <person name="Jordan S."/>
            <person name="Stueber K."/>
            <person name="Reinhardt R."/>
            <person name="Harder J."/>
        </authorList>
    </citation>
    <scope>NUCLEOTIDE SEQUENCE [LARGE SCALE GENOMIC DNA]</scope>
    <source>
        <strain evidence="8 9">LiM</strain>
    </source>
</reference>
<comment type="similarity">
    <text evidence="2 7">Belongs to the UPF0056 (MarC) family.</text>
</comment>
<feature type="transmembrane region" description="Helical" evidence="7">
    <location>
        <begin position="44"/>
        <end position="65"/>
    </location>
</feature>
<organism evidence="8 9">
    <name type="scientific">Velamenicoccus archaeovorus</name>
    <dbReference type="NCBI Taxonomy" id="1930593"/>
    <lineage>
        <taxon>Bacteria</taxon>
        <taxon>Pseudomonadati</taxon>
        <taxon>Candidatus Omnitrophota</taxon>
        <taxon>Candidatus Velamenicoccus</taxon>
    </lineage>
</organism>
<keyword evidence="4 7" id="KW-0812">Transmembrane</keyword>
<dbReference type="Proteomes" id="UP000287243">
    <property type="component" value="Chromosome"/>
</dbReference>
<keyword evidence="5 7" id="KW-1133">Transmembrane helix</keyword>
<dbReference type="AlphaFoldDB" id="A0A410P432"/>
<protein>
    <recommendedName>
        <fullName evidence="7">UPF0056 membrane protein</fullName>
    </recommendedName>
</protein>
<dbReference type="NCBIfam" id="TIGR00427">
    <property type="entry name" value="NAAT family transporter"/>
    <property type="match status" value="1"/>
</dbReference>
<evidence type="ECO:0000313" key="8">
    <source>
        <dbReference type="EMBL" id="QAT16957.1"/>
    </source>
</evidence>
<dbReference type="KEGG" id="vai:BU251_04040"/>
<dbReference type="PANTHER" id="PTHR33508">
    <property type="entry name" value="UPF0056 MEMBRANE PROTEIN YHCE"/>
    <property type="match status" value="1"/>
</dbReference>
<name>A0A410P432_VELA1</name>
<dbReference type="GO" id="GO:0005886">
    <property type="term" value="C:plasma membrane"/>
    <property type="evidence" value="ECO:0007669"/>
    <property type="project" value="UniProtKB-SubCell"/>
</dbReference>
<dbReference type="InterPro" id="IPR002771">
    <property type="entry name" value="Multi_antbiot-R_MarC"/>
</dbReference>
<feature type="transmembrane region" description="Helical" evidence="7">
    <location>
        <begin position="135"/>
        <end position="156"/>
    </location>
</feature>
<evidence type="ECO:0000256" key="5">
    <source>
        <dbReference type="ARBA" id="ARBA00022989"/>
    </source>
</evidence>
<evidence type="ECO:0000256" key="6">
    <source>
        <dbReference type="ARBA" id="ARBA00023136"/>
    </source>
</evidence>
<feature type="transmembrane region" description="Helical" evidence="7">
    <location>
        <begin position="6"/>
        <end position="32"/>
    </location>
</feature>
<feature type="transmembrane region" description="Helical" evidence="7">
    <location>
        <begin position="177"/>
        <end position="199"/>
    </location>
</feature>